<accession>A0A1F6CAY3</accession>
<organism evidence="1 2">
    <name type="scientific">Handelsmanbacteria sp. (strain RIFCSPLOWO2_12_FULL_64_10)</name>
    <dbReference type="NCBI Taxonomy" id="1817868"/>
    <lineage>
        <taxon>Bacteria</taxon>
        <taxon>Candidatus Handelsmaniibacteriota</taxon>
    </lineage>
</organism>
<evidence type="ECO:0000313" key="1">
    <source>
        <dbReference type="EMBL" id="OGG46339.1"/>
    </source>
</evidence>
<sequence length="86" mass="8895">MVPAATHTHTSLVLEDGVYEHPGGDVMTPSECESWVADRVVEAVSEAGPEAGRELVEETLSGVCGLFAEAASDASVRPFLSGKGGH</sequence>
<comment type="caution">
    <text evidence="1">The sequence shown here is derived from an EMBL/GenBank/DDBJ whole genome shotgun (WGS) entry which is preliminary data.</text>
</comment>
<dbReference type="EMBL" id="MFKF01000323">
    <property type="protein sequence ID" value="OGG46339.1"/>
    <property type="molecule type" value="Genomic_DNA"/>
</dbReference>
<reference evidence="1 2" key="1">
    <citation type="journal article" date="2016" name="Nat. Commun.">
        <title>Thousands of microbial genomes shed light on interconnected biogeochemical processes in an aquifer system.</title>
        <authorList>
            <person name="Anantharaman K."/>
            <person name="Brown C.T."/>
            <person name="Hug L.A."/>
            <person name="Sharon I."/>
            <person name="Castelle C.J."/>
            <person name="Probst A.J."/>
            <person name="Thomas B.C."/>
            <person name="Singh A."/>
            <person name="Wilkins M.J."/>
            <person name="Karaoz U."/>
            <person name="Brodie E.L."/>
            <person name="Williams K.H."/>
            <person name="Hubbard S.S."/>
            <person name="Banfield J.F."/>
        </authorList>
    </citation>
    <scope>NUCLEOTIDE SEQUENCE [LARGE SCALE GENOMIC DNA]</scope>
    <source>
        <strain evidence="2">RIFCSPLOWO2_12_FULL_64_10</strain>
    </source>
</reference>
<gene>
    <name evidence="1" type="ORF">A3F84_01235</name>
</gene>
<evidence type="ECO:0000313" key="2">
    <source>
        <dbReference type="Proteomes" id="UP000178606"/>
    </source>
</evidence>
<name>A0A1F6CAY3_HANXR</name>
<protein>
    <submittedName>
        <fullName evidence="1">Uncharacterized protein</fullName>
    </submittedName>
</protein>
<proteinExistence type="predicted"/>
<dbReference type="Proteomes" id="UP000178606">
    <property type="component" value="Unassembled WGS sequence"/>
</dbReference>
<dbReference type="AlphaFoldDB" id="A0A1F6CAY3"/>